<dbReference type="GO" id="GO:0016757">
    <property type="term" value="F:glycosyltransferase activity"/>
    <property type="evidence" value="ECO:0007669"/>
    <property type="project" value="UniProtKB-KW"/>
</dbReference>
<proteinExistence type="predicted"/>
<protein>
    <submittedName>
        <fullName evidence="3">Glycosyltransferase family 4 protein</fullName>
        <ecNumber evidence="3">2.4.-.-</ecNumber>
    </submittedName>
</protein>
<organism evidence="3 4">
    <name type="scientific">Dokdonella ginsengisoli</name>
    <dbReference type="NCBI Taxonomy" id="363846"/>
    <lineage>
        <taxon>Bacteria</taxon>
        <taxon>Pseudomonadati</taxon>
        <taxon>Pseudomonadota</taxon>
        <taxon>Gammaproteobacteria</taxon>
        <taxon>Lysobacterales</taxon>
        <taxon>Rhodanobacteraceae</taxon>
        <taxon>Dokdonella</taxon>
    </lineage>
</organism>
<accession>A0ABV9QPI2</accession>
<evidence type="ECO:0000259" key="2">
    <source>
        <dbReference type="Pfam" id="PF00534"/>
    </source>
</evidence>
<keyword evidence="4" id="KW-1185">Reference proteome</keyword>
<dbReference type="InterPro" id="IPR001296">
    <property type="entry name" value="Glyco_trans_1"/>
</dbReference>
<dbReference type="EC" id="2.4.-.-" evidence="3"/>
<evidence type="ECO:0000313" key="3">
    <source>
        <dbReference type="EMBL" id="MFC4818837.1"/>
    </source>
</evidence>
<keyword evidence="1 3" id="KW-0808">Transferase</keyword>
<comment type="caution">
    <text evidence="3">The sequence shown here is derived from an EMBL/GenBank/DDBJ whole genome shotgun (WGS) entry which is preliminary data.</text>
</comment>
<dbReference type="CDD" id="cd03801">
    <property type="entry name" value="GT4_PimA-like"/>
    <property type="match status" value="1"/>
</dbReference>
<dbReference type="EMBL" id="JBHSHD010000002">
    <property type="protein sequence ID" value="MFC4818837.1"/>
    <property type="molecule type" value="Genomic_DNA"/>
</dbReference>
<dbReference type="Pfam" id="PF00534">
    <property type="entry name" value="Glycos_transf_1"/>
    <property type="match status" value="1"/>
</dbReference>
<dbReference type="Proteomes" id="UP001595886">
    <property type="component" value="Unassembled WGS sequence"/>
</dbReference>
<dbReference type="SUPFAM" id="SSF53756">
    <property type="entry name" value="UDP-Glycosyltransferase/glycogen phosphorylase"/>
    <property type="match status" value="1"/>
</dbReference>
<sequence length="360" mass="39202">MRIAMLVPGLAPHDAVSNDTLGMTRALRAQGHEVALFAPHACGVDETIRAPAEVEAWAQSADDVIVYHYCVGWDFPLALFGRTRARRVLRYHNITPPEFFTEWAEGYVAACAEGRGQLDPYAAMNCELYLGCSPYNLEDFLSRGVDPARCALLPPFHQVEQLRSLAPDDRRLPRGEPLLLMVGRLAPNKAHFDLVDALAALRAMGAGSAHLLSAGKLDPNLSRYGEALEDHIQRRDTQDAVTLMQDANGAELRAAFERADALLMLSRHEGFCVPLIEAMALGTPVIARATSAIPWTLGDAGLLWDGADPHVIAAAVQRLSGDAELREHLRAAGKARYASTFAPAVLERGLAEAMTRVARR</sequence>
<dbReference type="PANTHER" id="PTHR46401">
    <property type="entry name" value="GLYCOSYLTRANSFERASE WBBK-RELATED"/>
    <property type="match status" value="1"/>
</dbReference>
<dbReference type="RefSeq" id="WP_380018571.1">
    <property type="nucleotide sequence ID" value="NZ_JBHSHD010000002.1"/>
</dbReference>
<name>A0ABV9QPI2_9GAMM</name>
<dbReference type="Gene3D" id="3.40.50.2000">
    <property type="entry name" value="Glycogen Phosphorylase B"/>
    <property type="match status" value="2"/>
</dbReference>
<dbReference type="PANTHER" id="PTHR46401:SF2">
    <property type="entry name" value="GLYCOSYLTRANSFERASE WBBK-RELATED"/>
    <property type="match status" value="1"/>
</dbReference>
<keyword evidence="3" id="KW-0328">Glycosyltransferase</keyword>
<evidence type="ECO:0000313" key="4">
    <source>
        <dbReference type="Proteomes" id="UP001595886"/>
    </source>
</evidence>
<evidence type="ECO:0000256" key="1">
    <source>
        <dbReference type="ARBA" id="ARBA00022679"/>
    </source>
</evidence>
<gene>
    <name evidence="3" type="ORF">ACFO6Q_00790</name>
</gene>
<reference evidence="4" key="1">
    <citation type="journal article" date="2019" name="Int. J. Syst. Evol. Microbiol.">
        <title>The Global Catalogue of Microorganisms (GCM) 10K type strain sequencing project: providing services to taxonomists for standard genome sequencing and annotation.</title>
        <authorList>
            <consortium name="The Broad Institute Genomics Platform"/>
            <consortium name="The Broad Institute Genome Sequencing Center for Infectious Disease"/>
            <person name="Wu L."/>
            <person name="Ma J."/>
        </authorList>
    </citation>
    <scope>NUCLEOTIDE SEQUENCE [LARGE SCALE GENOMIC DNA]</scope>
    <source>
        <strain evidence="4">CCUG 30340</strain>
    </source>
</reference>
<feature type="domain" description="Glycosyl transferase family 1" evidence="2">
    <location>
        <begin position="170"/>
        <end position="335"/>
    </location>
</feature>